<proteinExistence type="predicted"/>
<reference evidence="1 2" key="2">
    <citation type="submission" date="2020-04" db="EMBL/GenBank/DDBJ databases">
        <authorList>
            <person name="Fomenkov A."/>
            <person name="Anton B.P."/>
            <person name="Roberts R.J."/>
        </authorList>
    </citation>
    <scope>NUCLEOTIDE SEQUENCE [LARGE SCALE GENOMIC DNA]</scope>
    <source>
        <strain evidence="1 2">CCAP 1403/13f</strain>
    </source>
</reference>
<accession>A0A6H2BZK7</accession>
<dbReference type="Pfam" id="PF01724">
    <property type="entry name" value="DUF29"/>
    <property type="match status" value="1"/>
</dbReference>
<organism evidence="1 2">
    <name type="scientific">Dolichospermum flos-aquae CCAP 1403/13F</name>
    <dbReference type="NCBI Taxonomy" id="315271"/>
    <lineage>
        <taxon>Bacteria</taxon>
        <taxon>Bacillati</taxon>
        <taxon>Cyanobacteriota</taxon>
        <taxon>Cyanophyceae</taxon>
        <taxon>Nostocales</taxon>
        <taxon>Aphanizomenonaceae</taxon>
        <taxon>Dolichospermum</taxon>
    </lineage>
</organism>
<dbReference type="Proteomes" id="UP000502433">
    <property type="component" value="Chromosome"/>
</dbReference>
<evidence type="ECO:0000313" key="2">
    <source>
        <dbReference type="Proteomes" id="UP000502433"/>
    </source>
</evidence>
<dbReference type="Gene3D" id="1.20.1220.20">
    <property type="entry name" value="Uncharcterised protein PF01724"/>
    <property type="match status" value="1"/>
</dbReference>
<name>A0A6H2BZK7_DOLFA</name>
<dbReference type="EMBL" id="CP051206">
    <property type="protein sequence ID" value="QJB44396.1"/>
    <property type="molecule type" value="Genomic_DNA"/>
</dbReference>
<evidence type="ECO:0000313" key="1">
    <source>
        <dbReference type="EMBL" id="QJB44396.1"/>
    </source>
</evidence>
<dbReference type="AlphaFoldDB" id="A0A6H2BZK7"/>
<dbReference type="PANTHER" id="PTHR34235:SF3">
    <property type="entry name" value="SLR1203 PROTEIN"/>
    <property type="match status" value="1"/>
</dbReference>
<dbReference type="PANTHER" id="PTHR34235">
    <property type="entry name" value="SLR1203 PROTEIN-RELATED"/>
    <property type="match status" value="1"/>
</dbReference>
<gene>
    <name evidence="1" type="ORF">HGD76_09610</name>
</gene>
<dbReference type="RefSeq" id="WP_168695641.1">
    <property type="nucleotide sequence ID" value="NZ_CP051206.1"/>
</dbReference>
<sequence>MVTSTQSTTQTLYDQDYYLWIRTTINQLRAGQFSAIDLENLLEELETMGRSEKRVIKSLLIKLLEHLLKLQCWDSERERNQGHWKGEIRTFRIQIKDELKDSPSLKPYILEIFDQCYQDARKLVSDRSELPLDIFPLTPIASLEQILDENWFPEYSHP</sequence>
<protein>
    <submittedName>
        <fullName evidence="1">DUF29 domain-containing protein</fullName>
    </submittedName>
</protein>
<dbReference type="KEGG" id="dfs:HGD76_09610"/>
<dbReference type="InterPro" id="IPR002636">
    <property type="entry name" value="DUF29"/>
</dbReference>
<reference evidence="1 2" key="1">
    <citation type="submission" date="2020-04" db="EMBL/GenBank/DDBJ databases">
        <title>Genome-Wide Identification of 5-Methylcytosine Sites in Bacterial Genomes By High-Throughput Sequencing of MspJI Restriction Fragments.</title>
        <authorList>
            <person name="Wu V."/>
        </authorList>
    </citation>
    <scope>NUCLEOTIDE SEQUENCE [LARGE SCALE GENOMIC DNA]</scope>
    <source>
        <strain evidence="1 2">CCAP 1403/13f</strain>
    </source>
</reference>